<organism evidence="2 3">
    <name type="scientific">Mycolicibacterium thermoresistibile</name>
    <name type="common">Mycobacterium thermoresistibile</name>
    <dbReference type="NCBI Taxonomy" id="1797"/>
    <lineage>
        <taxon>Bacteria</taxon>
        <taxon>Bacillati</taxon>
        <taxon>Actinomycetota</taxon>
        <taxon>Actinomycetes</taxon>
        <taxon>Mycobacteriales</taxon>
        <taxon>Mycobacteriaceae</taxon>
        <taxon>Mycolicibacterium</taxon>
    </lineage>
</organism>
<name>A0A100XB91_MYCTH</name>
<reference evidence="2 3" key="1">
    <citation type="journal article" date="2016" name="Genome Announc.">
        <title>Draft Genome Sequences of Five Rapidly Growing Mycobacterium Species, M. thermoresistibile, M. fortuitum subsp. acetamidolyticum, M. canariasense, M. brisbanense, and M. novocastrense.</title>
        <authorList>
            <person name="Katahira K."/>
            <person name="Ogura Y."/>
            <person name="Gotoh Y."/>
            <person name="Hayashi T."/>
        </authorList>
    </citation>
    <scope>NUCLEOTIDE SEQUENCE [LARGE SCALE GENOMIC DNA]</scope>
    <source>
        <strain evidence="2 3">JCM6362</strain>
    </source>
</reference>
<feature type="region of interest" description="Disordered" evidence="1">
    <location>
        <begin position="1"/>
        <end position="35"/>
    </location>
</feature>
<dbReference type="AlphaFoldDB" id="A0A100XB91"/>
<dbReference type="Proteomes" id="UP000069654">
    <property type="component" value="Unassembled WGS sequence"/>
</dbReference>
<comment type="caution">
    <text evidence="2">The sequence shown here is derived from an EMBL/GenBank/DDBJ whole genome shotgun (WGS) entry which is preliminary data.</text>
</comment>
<dbReference type="OMA" id="RAGCQNA"/>
<sequence>MLTGCAGPAVVTTEDAEAPPAAAPPAPATSTARPSNELLVDASQYAVRVDGRVVGYFFRSPSGRWNCAIVPREQAGCQAAGGSTLPITGAPTRVPDADGDPARPTAIVVSRSGAAHFAAPAEPVFSPGTGTARELAFDRILAAAGFRCNVQEASGISCLSEASGEGFTFSADGYTLSYTDVAPA</sequence>
<evidence type="ECO:0000313" key="2">
    <source>
        <dbReference type="EMBL" id="GAT13367.1"/>
    </source>
</evidence>
<dbReference type="STRING" id="1797.RMCT_0338"/>
<accession>A0A100XB91</accession>
<evidence type="ECO:0000256" key="1">
    <source>
        <dbReference type="SAM" id="MobiDB-lite"/>
    </source>
</evidence>
<dbReference type="EMBL" id="BCTB01000002">
    <property type="protein sequence ID" value="GAT13367.1"/>
    <property type="molecule type" value="Genomic_DNA"/>
</dbReference>
<proteinExistence type="predicted"/>
<evidence type="ECO:0000313" key="3">
    <source>
        <dbReference type="Proteomes" id="UP000069654"/>
    </source>
</evidence>
<reference evidence="3" key="2">
    <citation type="submission" date="2016-02" db="EMBL/GenBank/DDBJ databases">
        <title>Draft genome sequence of five rapidly growing Mycobacterium species.</title>
        <authorList>
            <person name="Katahira K."/>
            <person name="Gotou Y."/>
            <person name="Iida K."/>
            <person name="Ogura Y."/>
            <person name="Hayashi T."/>
        </authorList>
    </citation>
    <scope>NUCLEOTIDE SEQUENCE [LARGE SCALE GENOMIC DNA]</scope>
    <source>
        <strain evidence="3">JCM6362</strain>
    </source>
</reference>
<protein>
    <submittedName>
        <fullName evidence="2">Uncharacterized protein</fullName>
    </submittedName>
</protein>
<gene>
    <name evidence="2" type="ORF">RMCT_0338</name>
</gene>